<dbReference type="Gene3D" id="3.30.420.10">
    <property type="entry name" value="Ribonuclease H-like superfamily/Ribonuclease H"/>
    <property type="match status" value="1"/>
</dbReference>
<dbReference type="PANTHER" id="PTHR37984:SF13">
    <property type="entry name" value="RIBONUCLEASE H"/>
    <property type="match status" value="1"/>
</dbReference>
<dbReference type="PANTHER" id="PTHR37984">
    <property type="entry name" value="PROTEIN CBG26694"/>
    <property type="match status" value="1"/>
</dbReference>
<evidence type="ECO:0000313" key="2">
    <source>
        <dbReference type="EnsemblMetazoa" id="Aqu2.1.32303_001"/>
    </source>
</evidence>
<dbReference type="InterPro" id="IPR012337">
    <property type="entry name" value="RNaseH-like_sf"/>
</dbReference>
<organism evidence="2">
    <name type="scientific">Amphimedon queenslandica</name>
    <name type="common">Sponge</name>
    <dbReference type="NCBI Taxonomy" id="400682"/>
    <lineage>
        <taxon>Eukaryota</taxon>
        <taxon>Metazoa</taxon>
        <taxon>Porifera</taxon>
        <taxon>Demospongiae</taxon>
        <taxon>Heteroscleromorpha</taxon>
        <taxon>Haplosclerida</taxon>
        <taxon>Niphatidae</taxon>
        <taxon>Amphimedon</taxon>
    </lineage>
</organism>
<dbReference type="InterPro" id="IPR050951">
    <property type="entry name" value="Retrovirus_Pol_polyprotein"/>
</dbReference>
<dbReference type="GO" id="GO:0015074">
    <property type="term" value="P:DNA integration"/>
    <property type="evidence" value="ECO:0007669"/>
    <property type="project" value="InterPro"/>
</dbReference>
<reference evidence="2" key="1">
    <citation type="submission" date="2017-05" db="UniProtKB">
        <authorList>
            <consortium name="EnsemblMetazoa"/>
        </authorList>
    </citation>
    <scope>IDENTIFICATION</scope>
</reference>
<evidence type="ECO:0000259" key="1">
    <source>
        <dbReference type="PROSITE" id="PS50994"/>
    </source>
</evidence>
<proteinExistence type="predicted"/>
<dbReference type="GO" id="GO:0003676">
    <property type="term" value="F:nucleic acid binding"/>
    <property type="evidence" value="ECO:0007669"/>
    <property type="project" value="InterPro"/>
</dbReference>
<dbReference type="Pfam" id="PF00665">
    <property type="entry name" value="rve"/>
    <property type="match status" value="1"/>
</dbReference>
<sequence>MAPSITAEATMKIGRQIFSIHGLPERFISDNGPAFARHDFNEFTKQNGIYHSLTAPYHPQSNGLAESFKFTS</sequence>
<dbReference type="InterPro" id="IPR001584">
    <property type="entry name" value="Integrase_cat-core"/>
</dbReference>
<dbReference type="AlphaFoldDB" id="A0A1X7UX05"/>
<dbReference type="PROSITE" id="PS50994">
    <property type="entry name" value="INTEGRASE"/>
    <property type="match status" value="1"/>
</dbReference>
<feature type="domain" description="Integrase catalytic" evidence="1">
    <location>
        <begin position="1"/>
        <end position="72"/>
    </location>
</feature>
<dbReference type="InterPro" id="IPR036397">
    <property type="entry name" value="RNaseH_sf"/>
</dbReference>
<dbReference type="EnsemblMetazoa" id="Aqu2.1.32303_001">
    <property type="protein sequence ID" value="Aqu2.1.32303_001"/>
    <property type="gene ID" value="Aqu2.1.32303"/>
</dbReference>
<dbReference type="SUPFAM" id="SSF53098">
    <property type="entry name" value="Ribonuclease H-like"/>
    <property type="match status" value="1"/>
</dbReference>
<name>A0A1X7UX05_AMPQE</name>
<dbReference type="eggNOG" id="KOG0017">
    <property type="taxonomic scope" value="Eukaryota"/>
</dbReference>
<accession>A0A1X7UX05</accession>
<protein>
    <recommendedName>
        <fullName evidence="1">Integrase catalytic domain-containing protein</fullName>
    </recommendedName>
</protein>
<dbReference type="InParanoid" id="A0A1X7UX05"/>